<name>A0A1B3ZAB8_9SPHN</name>
<protein>
    <submittedName>
        <fullName evidence="1">Uncharacterized protein</fullName>
    </submittedName>
</protein>
<evidence type="ECO:0000313" key="2">
    <source>
        <dbReference type="Proteomes" id="UP000094256"/>
    </source>
</evidence>
<proteinExistence type="predicted"/>
<sequence>MMPLERPAGIATCLAFSSFEADTLMRIHNSYEIAQTRKRESEIHIRLSEAALTRCPRQPDATRPADRVSGM</sequence>
<evidence type="ECO:0000313" key="1">
    <source>
        <dbReference type="EMBL" id="AOH84368.1"/>
    </source>
</evidence>
<dbReference type="EMBL" id="CP014168">
    <property type="protein sequence ID" value="AOH84368.1"/>
    <property type="molecule type" value="Genomic_DNA"/>
</dbReference>
<reference evidence="1 2" key="1">
    <citation type="submission" date="2016-01" db="EMBL/GenBank/DDBJ databases">
        <title>Complete genome and mega plasmid sequence of Sphingomonas panacis DCY99 elicits systemic resistance in rice to Xanthomonas oryzae.</title>
        <authorList>
            <person name="Kim Y.J."/>
            <person name="Yang D.C."/>
            <person name="Sing P."/>
        </authorList>
    </citation>
    <scope>NUCLEOTIDE SEQUENCE [LARGE SCALE GENOMIC DNA]</scope>
    <source>
        <strain evidence="1 2">DCY99</strain>
    </source>
</reference>
<dbReference type="AlphaFoldDB" id="A0A1B3ZAB8"/>
<gene>
    <name evidence="1" type="ORF">AWL63_10730</name>
</gene>
<dbReference type="KEGG" id="span:AWL63_10730"/>
<dbReference type="Proteomes" id="UP000094256">
    <property type="component" value="Chromosome"/>
</dbReference>
<organism evidence="1 2">
    <name type="scientific">Sphingomonas panacis</name>
    <dbReference type="NCBI Taxonomy" id="1560345"/>
    <lineage>
        <taxon>Bacteria</taxon>
        <taxon>Pseudomonadati</taxon>
        <taxon>Pseudomonadota</taxon>
        <taxon>Alphaproteobacteria</taxon>
        <taxon>Sphingomonadales</taxon>
        <taxon>Sphingomonadaceae</taxon>
        <taxon>Sphingomonas</taxon>
    </lineage>
</organism>
<keyword evidence="2" id="KW-1185">Reference proteome</keyword>
<accession>A0A1B3ZAB8</accession>